<feature type="non-terminal residue" evidence="1">
    <location>
        <position position="1"/>
    </location>
</feature>
<accession>A0A8X6NJ27</accession>
<sequence length="77" mass="8898">HFSWSTEDRQWWSSTLASLIAGPINPWLFWRHIKSLCIPPFPLMVLRTLVACIAEAAWEVRDTPRILENVRASAPKI</sequence>
<dbReference type="Proteomes" id="UP000887013">
    <property type="component" value="Unassembled WGS sequence"/>
</dbReference>
<dbReference type="EMBL" id="BMAW01058741">
    <property type="protein sequence ID" value="GFT17773.1"/>
    <property type="molecule type" value="Genomic_DNA"/>
</dbReference>
<comment type="caution">
    <text evidence="1">The sequence shown here is derived from an EMBL/GenBank/DDBJ whole genome shotgun (WGS) entry which is preliminary data.</text>
</comment>
<name>A0A8X6NJ27_NEPPI</name>
<reference evidence="1" key="1">
    <citation type="submission" date="2020-08" db="EMBL/GenBank/DDBJ databases">
        <title>Multicomponent nature underlies the extraordinary mechanical properties of spider dragline silk.</title>
        <authorList>
            <person name="Kono N."/>
            <person name="Nakamura H."/>
            <person name="Mori M."/>
            <person name="Yoshida Y."/>
            <person name="Ohtoshi R."/>
            <person name="Malay A.D."/>
            <person name="Moran D.A.P."/>
            <person name="Tomita M."/>
            <person name="Numata K."/>
            <person name="Arakawa K."/>
        </authorList>
    </citation>
    <scope>NUCLEOTIDE SEQUENCE</scope>
</reference>
<evidence type="ECO:0000313" key="1">
    <source>
        <dbReference type="EMBL" id="GFT17773.1"/>
    </source>
</evidence>
<dbReference type="AlphaFoldDB" id="A0A8X6NJ27"/>
<gene>
    <name evidence="1" type="ORF">NPIL_631661</name>
</gene>
<organism evidence="1 2">
    <name type="scientific">Nephila pilipes</name>
    <name type="common">Giant wood spider</name>
    <name type="synonym">Nephila maculata</name>
    <dbReference type="NCBI Taxonomy" id="299642"/>
    <lineage>
        <taxon>Eukaryota</taxon>
        <taxon>Metazoa</taxon>
        <taxon>Ecdysozoa</taxon>
        <taxon>Arthropoda</taxon>
        <taxon>Chelicerata</taxon>
        <taxon>Arachnida</taxon>
        <taxon>Araneae</taxon>
        <taxon>Araneomorphae</taxon>
        <taxon>Entelegynae</taxon>
        <taxon>Araneoidea</taxon>
        <taxon>Nephilidae</taxon>
        <taxon>Nephila</taxon>
    </lineage>
</organism>
<proteinExistence type="predicted"/>
<protein>
    <submittedName>
        <fullName evidence="1">Uncharacterized protein</fullName>
    </submittedName>
</protein>
<keyword evidence="2" id="KW-1185">Reference proteome</keyword>
<evidence type="ECO:0000313" key="2">
    <source>
        <dbReference type="Proteomes" id="UP000887013"/>
    </source>
</evidence>